<accession>A0A815J6P6</accession>
<feature type="region of interest" description="Disordered" evidence="1">
    <location>
        <begin position="1"/>
        <end position="101"/>
    </location>
</feature>
<dbReference type="Proteomes" id="UP000663864">
    <property type="component" value="Unassembled WGS sequence"/>
</dbReference>
<dbReference type="SUPFAM" id="SSF53098">
    <property type="entry name" value="Ribonuclease H-like"/>
    <property type="match status" value="1"/>
</dbReference>
<evidence type="ECO:0000256" key="1">
    <source>
        <dbReference type="SAM" id="MobiDB-lite"/>
    </source>
</evidence>
<sequence length="318" mass="36648">MKTDKTSIAYKETTSKSSSTTTSSKPNDDDSNNETTSYSDSENEEDASDNDYISDDSNSNDYSNDSPITYLSTDEELPPSSDEDENENTNDELPLSQSNINNQRQTNDELIIELISNTDSLILFIYNLLQRVRCLISFIKKSYPLDRYIRHQIHLKNIEIKRYAQEQKTKPIKLHGIVMDFRIRWNTTYVMLSRFIAISSIITDVTLSPSIEIGLKKGQYEKLRKLSFTRFDWLCLTALKNVLFPFYRATKLLSGSKYPTLSIGYSVLVALKNFLTTAESDEALENAFNKLLLIQFNYYFEEETSLKQKRAILVRLTV</sequence>
<feature type="compositionally biased region" description="Acidic residues" evidence="1">
    <location>
        <begin position="73"/>
        <end position="90"/>
    </location>
</feature>
<organism evidence="2 3">
    <name type="scientific">Rotaria sordida</name>
    <dbReference type="NCBI Taxonomy" id="392033"/>
    <lineage>
        <taxon>Eukaryota</taxon>
        <taxon>Metazoa</taxon>
        <taxon>Spiralia</taxon>
        <taxon>Gnathifera</taxon>
        <taxon>Rotifera</taxon>
        <taxon>Eurotatoria</taxon>
        <taxon>Bdelloidea</taxon>
        <taxon>Philodinida</taxon>
        <taxon>Philodinidae</taxon>
        <taxon>Rotaria</taxon>
    </lineage>
</organism>
<feature type="compositionally biased region" description="Low complexity" evidence="1">
    <location>
        <begin position="55"/>
        <end position="66"/>
    </location>
</feature>
<feature type="compositionally biased region" description="Low complexity" evidence="1">
    <location>
        <begin position="15"/>
        <end position="25"/>
    </location>
</feature>
<feature type="compositionally biased region" description="Acidic residues" evidence="1">
    <location>
        <begin position="41"/>
        <end position="54"/>
    </location>
</feature>
<dbReference type="AlphaFoldDB" id="A0A815J6P6"/>
<evidence type="ECO:0000313" key="3">
    <source>
        <dbReference type="Proteomes" id="UP000663864"/>
    </source>
</evidence>
<evidence type="ECO:0000313" key="2">
    <source>
        <dbReference type="EMBL" id="CAF1375264.1"/>
    </source>
</evidence>
<name>A0A815J6P6_9BILA</name>
<reference evidence="2" key="1">
    <citation type="submission" date="2021-02" db="EMBL/GenBank/DDBJ databases">
        <authorList>
            <person name="Nowell W R."/>
        </authorList>
    </citation>
    <scope>NUCLEOTIDE SEQUENCE</scope>
</reference>
<dbReference type="EMBL" id="CAJNOT010003284">
    <property type="protein sequence ID" value="CAF1375264.1"/>
    <property type="molecule type" value="Genomic_DNA"/>
</dbReference>
<proteinExistence type="predicted"/>
<comment type="caution">
    <text evidence="2">The sequence shown here is derived from an EMBL/GenBank/DDBJ whole genome shotgun (WGS) entry which is preliminary data.</text>
</comment>
<gene>
    <name evidence="2" type="ORF">ZHD862_LOCUS31820</name>
</gene>
<protein>
    <submittedName>
        <fullName evidence="2">Uncharacterized protein</fullName>
    </submittedName>
</protein>
<dbReference type="InterPro" id="IPR012337">
    <property type="entry name" value="RNaseH-like_sf"/>
</dbReference>